<feature type="compositionally biased region" description="Basic and acidic residues" evidence="1">
    <location>
        <begin position="15"/>
        <end position="30"/>
    </location>
</feature>
<keyword evidence="3" id="KW-1185">Reference proteome</keyword>
<reference evidence="2 3" key="1">
    <citation type="submission" date="2021-06" db="EMBL/GenBank/DDBJ databases">
        <title>Caerostris extrusa draft genome.</title>
        <authorList>
            <person name="Kono N."/>
            <person name="Arakawa K."/>
        </authorList>
    </citation>
    <scope>NUCLEOTIDE SEQUENCE [LARGE SCALE GENOMIC DNA]</scope>
</reference>
<protein>
    <submittedName>
        <fullName evidence="2">Uncharacterized protein</fullName>
    </submittedName>
</protein>
<sequence length="107" mass="11944">MGTPKEVLPFPFPLKGEEGPDVKPPSGKETRLTTATVKDVGHQLRKRIITHCYPSTIENNYFPERVNNSPGKGVRGWIKSNSSSSNRIFSKRTMGTKTEGRKTKQTV</sequence>
<feature type="compositionally biased region" description="Basic and acidic residues" evidence="1">
    <location>
        <begin position="98"/>
        <end position="107"/>
    </location>
</feature>
<comment type="caution">
    <text evidence="2">The sequence shown here is derived from an EMBL/GenBank/DDBJ whole genome shotgun (WGS) entry which is preliminary data.</text>
</comment>
<gene>
    <name evidence="2" type="ORF">CEXT_99551</name>
</gene>
<evidence type="ECO:0000256" key="1">
    <source>
        <dbReference type="SAM" id="MobiDB-lite"/>
    </source>
</evidence>
<feature type="region of interest" description="Disordered" evidence="1">
    <location>
        <begin position="68"/>
        <end position="107"/>
    </location>
</feature>
<evidence type="ECO:0000313" key="2">
    <source>
        <dbReference type="EMBL" id="GIY94289.1"/>
    </source>
</evidence>
<feature type="compositionally biased region" description="Low complexity" evidence="1">
    <location>
        <begin position="78"/>
        <end position="92"/>
    </location>
</feature>
<dbReference type="EMBL" id="BPLR01000370">
    <property type="protein sequence ID" value="GIY94289.1"/>
    <property type="molecule type" value="Genomic_DNA"/>
</dbReference>
<evidence type="ECO:0000313" key="3">
    <source>
        <dbReference type="Proteomes" id="UP001054945"/>
    </source>
</evidence>
<name>A0AAV4XJW1_CAEEX</name>
<feature type="region of interest" description="Disordered" evidence="1">
    <location>
        <begin position="1"/>
        <end position="30"/>
    </location>
</feature>
<proteinExistence type="predicted"/>
<organism evidence="2 3">
    <name type="scientific">Caerostris extrusa</name>
    <name type="common">Bark spider</name>
    <name type="synonym">Caerostris bankana</name>
    <dbReference type="NCBI Taxonomy" id="172846"/>
    <lineage>
        <taxon>Eukaryota</taxon>
        <taxon>Metazoa</taxon>
        <taxon>Ecdysozoa</taxon>
        <taxon>Arthropoda</taxon>
        <taxon>Chelicerata</taxon>
        <taxon>Arachnida</taxon>
        <taxon>Araneae</taxon>
        <taxon>Araneomorphae</taxon>
        <taxon>Entelegynae</taxon>
        <taxon>Araneoidea</taxon>
        <taxon>Araneidae</taxon>
        <taxon>Caerostris</taxon>
    </lineage>
</organism>
<accession>A0AAV4XJW1</accession>
<dbReference type="AlphaFoldDB" id="A0AAV4XJW1"/>
<dbReference type="Proteomes" id="UP001054945">
    <property type="component" value="Unassembled WGS sequence"/>
</dbReference>